<comment type="caution">
    <text evidence="2">The sequence shown here is derived from an EMBL/GenBank/DDBJ whole genome shotgun (WGS) entry which is preliminary data.</text>
</comment>
<gene>
    <name evidence="2" type="ORF">MtrunA17_Chr7g0231271</name>
</gene>
<name>A0A396H166_MEDTR</name>
<keyword evidence="1" id="KW-1133">Transmembrane helix</keyword>
<sequence length="70" mass="8509">MIPNAHTYPKIVLLLEHGCVHVAFNKLLIWWLPNCYLLLLILHRFSRSFPNFLPLEKLLARKLYRYVDWF</sequence>
<evidence type="ECO:0000256" key="1">
    <source>
        <dbReference type="SAM" id="Phobius"/>
    </source>
</evidence>
<evidence type="ECO:0008006" key="3">
    <source>
        <dbReference type="Google" id="ProtNLM"/>
    </source>
</evidence>
<protein>
    <recommendedName>
        <fullName evidence="3">Transmembrane protein</fullName>
    </recommendedName>
</protein>
<evidence type="ECO:0000313" key="2">
    <source>
        <dbReference type="EMBL" id="RHN45444.1"/>
    </source>
</evidence>
<organism evidence="2">
    <name type="scientific">Medicago truncatula</name>
    <name type="common">Barrel medic</name>
    <name type="synonym">Medicago tribuloides</name>
    <dbReference type="NCBI Taxonomy" id="3880"/>
    <lineage>
        <taxon>Eukaryota</taxon>
        <taxon>Viridiplantae</taxon>
        <taxon>Streptophyta</taxon>
        <taxon>Embryophyta</taxon>
        <taxon>Tracheophyta</taxon>
        <taxon>Spermatophyta</taxon>
        <taxon>Magnoliopsida</taxon>
        <taxon>eudicotyledons</taxon>
        <taxon>Gunneridae</taxon>
        <taxon>Pentapetalae</taxon>
        <taxon>rosids</taxon>
        <taxon>fabids</taxon>
        <taxon>Fabales</taxon>
        <taxon>Fabaceae</taxon>
        <taxon>Papilionoideae</taxon>
        <taxon>50 kb inversion clade</taxon>
        <taxon>NPAAA clade</taxon>
        <taxon>Hologalegina</taxon>
        <taxon>IRL clade</taxon>
        <taxon>Trifolieae</taxon>
        <taxon>Medicago</taxon>
    </lineage>
</organism>
<dbReference type="AlphaFoldDB" id="A0A396H166"/>
<proteinExistence type="predicted"/>
<dbReference type="Gramene" id="rna39785">
    <property type="protein sequence ID" value="RHN45444.1"/>
    <property type="gene ID" value="gene39785"/>
</dbReference>
<feature type="transmembrane region" description="Helical" evidence="1">
    <location>
        <begin position="20"/>
        <end position="42"/>
    </location>
</feature>
<keyword evidence="1" id="KW-0472">Membrane</keyword>
<accession>A0A396H166</accession>
<dbReference type="Proteomes" id="UP000265566">
    <property type="component" value="Chromosome 7"/>
</dbReference>
<keyword evidence="1" id="KW-0812">Transmembrane</keyword>
<dbReference type="EMBL" id="PSQE01000007">
    <property type="protein sequence ID" value="RHN45444.1"/>
    <property type="molecule type" value="Genomic_DNA"/>
</dbReference>
<reference evidence="2" key="1">
    <citation type="journal article" date="2018" name="Nat. Plants">
        <title>Whole-genome landscape of Medicago truncatula symbiotic genes.</title>
        <authorList>
            <person name="Pecrix Y."/>
            <person name="Gamas P."/>
            <person name="Carrere S."/>
        </authorList>
    </citation>
    <scope>NUCLEOTIDE SEQUENCE</scope>
    <source>
        <tissue evidence="2">Leaves</tissue>
    </source>
</reference>